<gene>
    <name evidence="1" type="ORF">FX988_01152</name>
</gene>
<dbReference type="EMBL" id="CP047656">
    <property type="protein sequence ID" value="QHJ10930.1"/>
    <property type="molecule type" value="Genomic_DNA"/>
</dbReference>
<protein>
    <recommendedName>
        <fullName evidence="3">STAS/SEC14 domain-containing protein</fullName>
    </recommendedName>
</protein>
<evidence type="ECO:0000313" key="1">
    <source>
        <dbReference type="EMBL" id="QHJ10930.1"/>
    </source>
</evidence>
<dbReference type="AlphaFoldDB" id="A0A857JIC5"/>
<sequence length="128" mass="14771">MVFTQQHRLDLVNRLVIFEAVGHVDHVDKMEVVIKKAINLAHIHNLKGILLDLTGLKVTYDNVLMIDAFVRMRDEDWFGILRLARLVPNAAHSHTHGLIAEITQKFNLPIKTFDTKSKAIAWLLYDYE</sequence>
<dbReference type="OrthoDB" id="6386158at2"/>
<evidence type="ECO:0000313" key="2">
    <source>
        <dbReference type="Proteomes" id="UP000464524"/>
    </source>
</evidence>
<organism evidence="1 2">
    <name type="scientific">Paraglaciecola mesophila</name>
    <dbReference type="NCBI Taxonomy" id="197222"/>
    <lineage>
        <taxon>Bacteria</taxon>
        <taxon>Pseudomonadati</taxon>
        <taxon>Pseudomonadota</taxon>
        <taxon>Gammaproteobacteria</taxon>
        <taxon>Alteromonadales</taxon>
        <taxon>Alteromonadaceae</taxon>
        <taxon>Paraglaciecola</taxon>
    </lineage>
</organism>
<dbReference type="Proteomes" id="UP000464524">
    <property type="component" value="Chromosome"/>
</dbReference>
<keyword evidence="2" id="KW-1185">Reference proteome</keyword>
<dbReference type="RefSeq" id="WP_160178728.1">
    <property type="nucleotide sequence ID" value="NZ_CP047656.1"/>
</dbReference>
<proteinExistence type="predicted"/>
<evidence type="ECO:0008006" key="3">
    <source>
        <dbReference type="Google" id="ProtNLM"/>
    </source>
</evidence>
<reference evidence="1 2" key="1">
    <citation type="submission" date="2019-12" db="EMBL/GenBank/DDBJ databases">
        <title>Genome sequencing and assembly of endphytes of Porphyra tenera.</title>
        <authorList>
            <person name="Park J.M."/>
            <person name="Shin R."/>
            <person name="Jo S.H."/>
        </authorList>
    </citation>
    <scope>NUCLEOTIDE SEQUENCE [LARGE SCALE GENOMIC DNA]</scope>
    <source>
        <strain evidence="1 2">GPM4</strain>
    </source>
</reference>
<name>A0A857JIC5_9ALTE</name>
<accession>A0A857JIC5</accession>
<dbReference type="KEGG" id="pmes:FX988_01152"/>